<dbReference type="FunFam" id="1.10.150.310:FF:000001">
    <property type="entry name" value="RNA-binding transcriptional accessory protein"/>
    <property type="match status" value="1"/>
</dbReference>
<dbReference type="Pfam" id="PF00575">
    <property type="entry name" value="S1"/>
    <property type="match status" value="1"/>
</dbReference>
<dbReference type="SUPFAM" id="SSF50249">
    <property type="entry name" value="Nucleic acid-binding proteins"/>
    <property type="match status" value="1"/>
</dbReference>
<dbReference type="Gene3D" id="1.10.10.650">
    <property type="entry name" value="RuvA domain 2-like"/>
    <property type="match status" value="1"/>
</dbReference>
<dbReference type="InterPro" id="IPR023323">
    <property type="entry name" value="Tex-like_dom_sf"/>
</dbReference>
<proteinExistence type="predicted"/>
<sequence length="731" mass="81543">MQKNVFSYQIATQLGISQKFVEATLVLLDEGCTIPFIARYRKERTGGLDEVQIAAISDRYEKLLDIQKRKETVIKTITDLDKMTPELQERISQCWDATELEDIYLPYKPKRRTRAQVAREQGLEPLALLLMKQRERDPEAAASKFAKGDVDSTESALKGAQDIIAEVVSENEKSRQQLRNAFARQAVITSKVVKAKADTDEAAKYSDYFDWSEPLKRCSSHRLLAMRRGESEGILRISISPNDDEALERLKRHYVYGNTPCGRLVAEAIDDGYKRLLKPAIETEFAAQSKDKADEEAIRVFAENLRQLLLGAPLGQKRVMGIDPGFRTGCKVVCLDAQGNLLHHDVIMPHPPVNKRTEAAITLQRLIQKFQIEAISIGNGTASRETDSFVKDVLGGKYNIAVDTKKATAKSGDLNLPTPQVFVVSEAGASVYSASKVARDEFPDEDVTVRGAVSIGRRLMDPLAELVKIDPKSIGVGQYQHDVDQTKLKHSLDQTVESCVNLVGVDLNTASQHLLMYVSGLGATLAKNIIDYRREHGAFTSRAQLLKVPRLGPSAYQQCAGFLRIHNAKNPLDGTAVHPESYPIVQQMAKDQNCTVADLIQNKEKRDMLELNRYVTAEVGMPTLTDIMAELEKPGRDPRQQLEAFEFDKNISTIDDLVEGMVLPGIVTNITNFGAFVDIGVHHDGLVHISQMANRRIAHPLDVVKLHQHVQVRVTEVDHRRQRISLSMKGL</sequence>
<dbReference type="InterPro" id="IPR044146">
    <property type="entry name" value="S1_Tex"/>
</dbReference>
<dbReference type="InterPro" id="IPR012337">
    <property type="entry name" value="RNaseH-like_sf"/>
</dbReference>
<dbReference type="InterPro" id="IPR055179">
    <property type="entry name" value="Tex-like_central_region"/>
</dbReference>
<dbReference type="InterPro" id="IPR018974">
    <property type="entry name" value="Tex-like_N"/>
</dbReference>
<accession>A0A9D5P4G7</accession>
<dbReference type="Gene3D" id="3.30.420.140">
    <property type="entry name" value="YqgF/RNase H-like domain"/>
    <property type="match status" value="1"/>
</dbReference>
<reference evidence="2" key="1">
    <citation type="submission" date="2019-04" db="EMBL/GenBank/DDBJ databases">
        <title>Evolution of Biomass-Degrading Anaerobic Consortia Revealed by Metagenomics.</title>
        <authorList>
            <person name="Peng X."/>
        </authorList>
    </citation>
    <scope>NUCLEOTIDE SEQUENCE</scope>
    <source>
        <strain evidence="2">SIG140</strain>
    </source>
</reference>
<dbReference type="Pfam" id="PF12836">
    <property type="entry name" value="HHH_3"/>
    <property type="match status" value="1"/>
</dbReference>
<dbReference type="Pfam" id="PF16921">
    <property type="entry name" value="Tex_YqgF"/>
    <property type="match status" value="1"/>
</dbReference>
<dbReference type="SMART" id="SM00316">
    <property type="entry name" value="S1"/>
    <property type="match status" value="1"/>
</dbReference>
<dbReference type="GO" id="GO:0006139">
    <property type="term" value="P:nucleobase-containing compound metabolic process"/>
    <property type="evidence" value="ECO:0007669"/>
    <property type="project" value="InterPro"/>
</dbReference>
<dbReference type="InterPro" id="IPR003029">
    <property type="entry name" value="S1_domain"/>
</dbReference>
<dbReference type="Pfam" id="PF17674">
    <property type="entry name" value="HHH_9"/>
    <property type="match status" value="1"/>
</dbReference>
<evidence type="ECO:0000259" key="1">
    <source>
        <dbReference type="PROSITE" id="PS50126"/>
    </source>
</evidence>
<dbReference type="InterPro" id="IPR010994">
    <property type="entry name" value="RuvA_2-like"/>
</dbReference>
<dbReference type="Pfam" id="PF09371">
    <property type="entry name" value="Tex_N"/>
    <property type="match status" value="1"/>
</dbReference>
<dbReference type="GO" id="GO:0005737">
    <property type="term" value="C:cytoplasm"/>
    <property type="evidence" value="ECO:0007669"/>
    <property type="project" value="UniProtKB-ARBA"/>
</dbReference>
<protein>
    <submittedName>
        <fullName evidence="2">RNA-binding transcriptional accessory protein</fullName>
    </submittedName>
</protein>
<dbReference type="SMART" id="SM00732">
    <property type="entry name" value="YqgFc"/>
    <property type="match status" value="1"/>
</dbReference>
<dbReference type="InterPro" id="IPR023319">
    <property type="entry name" value="Tex-like_HTH_dom_sf"/>
</dbReference>
<gene>
    <name evidence="2" type="ORF">E7101_13075</name>
</gene>
<dbReference type="InterPro" id="IPR050437">
    <property type="entry name" value="Ribos_protein_bS1-like"/>
</dbReference>
<dbReference type="InterPro" id="IPR012340">
    <property type="entry name" value="NA-bd_OB-fold"/>
</dbReference>
<dbReference type="SUPFAM" id="SSF47781">
    <property type="entry name" value="RuvA domain 2-like"/>
    <property type="match status" value="2"/>
</dbReference>
<dbReference type="InterPro" id="IPR037027">
    <property type="entry name" value="YqgF/RNaseH-like_dom_sf"/>
</dbReference>
<evidence type="ECO:0000313" key="2">
    <source>
        <dbReference type="EMBL" id="MBE6271857.1"/>
    </source>
</evidence>
<dbReference type="PANTHER" id="PTHR10724:SF10">
    <property type="entry name" value="S1 RNA-BINDING DOMAIN-CONTAINING PROTEIN 1"/>
    <property type="match status" value="1"/>
</dbReference>
<dbReference type="Gene3D" id="2.40.50.140">
    <property type="entry name" value="Nucleic acid-binding proteins"/>
    <property type="match status" value="1"/>
</dbReference>
<dbReference type="GO" id="GO:0003735">
    <property type="term" value="F:structural constituent of ribosome"/>
    <property type="evidence" value="ECO:0007669"/>
    <property type="project" value="TreeGrafter"/>
</dbReference>
<evidence type="ECO:0000313" key="3">
    <source>
        <dbReference type="Proteomes" id="UP000806522"/>
    </source>
</evidence>
<dbReference type="InterPro" id="IPR041692">
    <property type="entry name" value="HHH_9"/>
</dbReference>
<dbReference type="InterPro" id="IPR006641">
    <property type="entry name" value="YqgF/RNaseH-like_dom"/>
</dbReference>
<dbReference type="CDD" id="cd05685">
    <property type="entry name" value="S1_Tex"/>
    <property type="match status" value="1"/>
</dbReference>
<dbReference type="AlphaFoldDB" id="A0A9D5P4G7"/>
<dbReference type="SUPFAM" id="SSF53098">
    <property type="entry name" value="Ribonuclease H-like"/>
    <property type="match status" value="1"/>
</dbReference>
<dbReference type="Pfam" id="PF22706">
    <property type="entry name" value="Tex_central_region"/>
    <property type="match status" value="1"/>
</dbReference>
<dbReference type="FunFam" id="2.40.50.140:FF:000051">
    <property type="entry name" value="RNA-binding transcriptional accessory protein"/>
    <property type="match status" value="1"/>
</dbReference>
<dbReference type="EMBL" id="SUYC01000018">
    <property type="protein sequence ID" value="MBE6271857.1"/>
    <property type="molecule type" value="Genomic_DNA"/>
</dbReference>
<feature type="domain" description="S1 motif" evidence="1">
    <location>
        <begin position="660"/>
        <end position="729"/>
    </location>
</feature>
<dbReference type="PROSITE" id="PS50126">
    <property type="entry name" value="S1"/>
    <property type="match status" value="1"/>
</dbReference>
<dbReference type="FunFam" id="1.10.10.650:FF:000001">
    <property type="entry name" value="S1 RNA-binding domain 1"/>
    <property type="match status" value="1"/>
</dbReference>
<name>A0A9D5P4G7_XYLRU</name>
<dbReference type="PANTHER" id="PTHR10724">
    <property type="entry name" value="30S RIBOSOMAL PROTEIN S1"/>
    <property type="match status" value="1"/>
</dbReference>
<dbReference type="Gene3D" id="1.10.150.310">
    <property type="entry name" value="Tex RuvX-like domain-like"/>
    <property type="match status" value="1"/>
</dbReference>
<dbReference type="Gene3D" id="1.10.3500.10">
    <property type="entry name" value="Tex N-terminal region-like"/>
    <property type="match status" value="1"/>
</dbReference>
<organism evidence="2 3">
    <name type="scientific">Xylanibacter ruminicola</name>
    <name type="common">Prevotella ruminicola</name>
    <dbReference type="NCBI Taxonomy" id="839"/>
    <lineage>
        <taxon>Bacteria</taxon>
        <taxon>Pseudomonadati</taxon>
        <taxon>Bacteroidota</taxon>
        <taxon>Bacteroidia</taxon>
        <taxon>Bacteroidales</taxon>
        <taxon>Prevotellaceae</taxon>
        <taxon>Xylanibacter</taxon>
    </lineage>
</organism>
<comment type="caution">
    <text evidence="2">The sequence shown here is derived from an EMBL/GenBank/DDBJ whole genome shotgun (WGS) entry which is preliminary data.</text>
</comment>
<dbReference type="GO" id="GO:0006412">
    <property type="term" value="P:translation"/>
    <property type="evidence" value="ECO:0007669"/>
    <property type="project" value="TreeGrafter"/>
</dbReference>
<dbReference type="InterPro" id="IPR032639">
    <property type="entry name" value="Tex_YqgF"/>
</dbReference>
<dbReference type="Proteomes" id="UP000806522">
    <property type="component" value="Unassembled WGS sequence"/>
</dbReference>
<dbReference type="FunFam" id="3.30.420.140:FF:000001">
    <property type="entry name" value="RNA-binding transcriptional accessory protein"/>
    <property type="match status" value="1"/>
</dbReference>
<dbReference type="GO" id="GO:0003729">
    <property type="term" value="F:mRNA binding"/>
    <property type="evidence" value="ECO:0007669"/>
    <property type="project" value="UniProtKB-ARBA"/>
</dbReference>
<dbReference type="SUPFAM" id="SSF158832">
    <property type="entry name" value="Tex N-terminal region-like"/>
    <property type="match status" value="1"/>
</dbReference>